<dbReference type="InterPro" id="IPR011006">
    <property type="entry name" value="CheY-like_superfamily"/>
</dbReference>
<reference evidence="9 10" key="1">
    <citation type="submission" date="2016-04" db="EMBL/GenBank/DDBJ databases">
        <title>Reclassification of Paraburkholderia panaciterrae (Farh et al. 2015) Dobritsa &amp; Samadpour 2016 as a later homotypic synonym of Paraburkholderia ginsengiterrae (Farh et al. 2015) Dobritsa &amp; Samadpour 2016.</title>
        <authorList>
            <person name="Dobritsa A.P."/>
            <person name="Kutumbaka K."/>
            <person name="Samadpour M."/>
        </authorList>
    </citation>
    <scope>NUCLEOTIDE SEQUENCE [LARGE SCALE GENOMIC DNA]</scope>
    <source>
        <strain evidence="8 10">DCY85</strain>
        <strain evidence="7 9">DCY85-1</strain>
    </source>
</reference>
<dbReference type="OrthoDB" id="9794397at2"/>
<dbReference type="PANTHER" id="PTHR44688:SF25">
    <property type="entry name" value="HTH LUXR-TYPE DOMAIN-CONTAINING PROTEIN"/>
    <property type="match status" value="1"/>
</dbReference>
<evidence type="ECO:0000259" key="5">
    <source>
        <dbReference type="PROSITE" id="PS50043"/>
    </source>
</evidence>
<keyword evidence="1" id="KW-0805">Transcription regulation</keyword>
<dbReference type="InterPro" id="IPR000792">
    <property type="entry name" value="Tscrpt_reg_LuxR_C"/>
</dbReference>
<sequence>MARTSPIRVAVIADAPQVRARLQALVDATPALGIAGSAADGDTLARCLAGSLPDVIVIDLEPEAGEPLGCGFDADQAPPALVLLTDEADNDWTHEALPGNVMAILPRDATDGEIVAAIEAAVAGLCVLPPEMFARLLAGNKPSRSMESAVHVEALTPREIEVLTMLAEGLGNKDIARQLVISENTVKFHLSSIFGKLGATSRTEAVMLGMRHGFIMM</sequence>
<keyword evidence="3" id="KW-0804">Transcription</keyword>
<dbReference type="SUPFAM" id="SSF46894">
    <property type="entry name" value="C-terminal effector domain of the bipartite response regulators"/>
    <property type="match status" value="1"/>
</dbReference>
<comment type="caution">
    <text evidence="8">The sequence shown here is derived from an EMBL/GenBank/DDBJ whole genome shotgun (WGS) entry which is preliminary data.</text>
</comment>
<feature type="domain" description="Response regulatory" evidence="6">
    <location>
        <begin position="8"/>
        <end position="122"/>
    </location>
</feature>
<dbReference type="AlphaFoldDB" id="A0A1A9NGF3"/>
<dbReference type="RefSeq" id="WP_064266176.1">
    <property type="nucleotide sequence ID" value="NZ_LXJZ01000081.1"/>
</dbReference>
<keyword evidence="9" id="KW-1185">Reference proteome</keyword>
<dbReference type="SMART" id="SM00421">
    <property type="entry name" value="HTH_LUXR"/>
    <property type="match status" value="1"/>
</dbReference>
<name>A0A1A9NGF3_9BURK</name>
<dbReference type="Proteomes" id="UP000078116">
    <property type="component" value="Unassembled WGS sequence"/>
</dbReference>
<proteinExistence type="predicted"/>
<evidence type="ECO:0000313" key="9">
    <source>
        <dbReference type="Proteomes" id="UP000077961"/>
    </source>
</evidence>
<keyword evidence="4" id="KW-0597">Phosphoprotein</keyword>
<dbReference type="PRINTS" id="PR00038">
    <property type="entry name" value="HTHLUXR"/>
</dbReference>
<evidence type="ECO:0000256" key="3">
    <source>
        <dbReference type="ARBA" id="ARBA00023163"/>
    </source>
</evidence>
<dbReference type="Gene3D" id="3.40.50.2300">
    <property type="match status" value="1"/>
</dbReference>
<dbReference type="Proteomes" id="UP000077961">
    <property type="component" value="Unassembled WGS sequence"/>
</dbReference>
<accession>A0A1A9NGF3</accession>
<dbReference type="GO" id="GO:0003677">
    <property type="term" value="F:DNA binding"/>
    <property type="evidence" value="ECO:0007669"/>
    <property type="project" value="UniProtKB-KW"/>
</dbReference>
<dbReference type="EMBL" id="LXJZ01000081">
    <property type="protein sequence ID" value="OAJ61720.1"/>
    <property type="molecule type" value="Genomic_DNA"/>
</dbReference>
<evidence type="ECO:0000313" key="7">
    <source>
        <dbReference type="EMBL" id="OAJ61720.1"/>
    </source>
</evidence>
<dbReference type="GO" id="GO:0000160">
    <property type="term" value="P:phosphorelay signal transduction system"/>
    <property type="evidence" value="ECO:0007669"/>
    <property type="project" value="InterPro"/>
</dbReference>
<dbReference type="PANTHER" id="PTHR44688">
    <property type="entry name" value="DNA-BINDING TRANSCRIPTIONAL ACTIVATOR DEVR_DOSR"/>
    <property type="match status" value="1"/>
</dbReference>
<protein>
    <submittedName>
        <fullName evidence="8">Helix-turn-helix transcriptional regulator</fullName>
    </submittedName>
</protein>
<dbReference type="PROSITE" id="PS00622">
    <property type="entry name" value="HTH_LUXR_1"/>
    <property type="match status" value="1"/>
</dbReference>
<evidence type="ECO:0000256" key="1">
    <source>
        <dbReference type="ARBA" id="ARBA00023015"/>
    </source>
</evidence>
<dbReference type="InterPro" id="IPR001789">
    <property type="entry name" value="Sig_transdc_resp-reg_receiver"/>
</dbReference>
<evidence type="ECO:0000313" key="10">
    <source>
        <dbReference type="Proteomes" id="UP000078116"/>
    </source>
</evidence>
<feature type="modified residue" description="4-aspartylphosphate" evidence="4">
    <location>
        <position position="59"/>
    </location>
</feature>
<evidence type="ECO:0000256" key="4">
    <source>
        <dbReference type="PROSITE-ProRule" id="PRU00169"/>
    </source>
</evidence>
<dbReference type="PROSITE" id="PS50043">
    <property type="entry name" value="HTH_LUXR_2"/>
    <property type="match status" value="1"/>
</dbReference>
<dbReference type="Pfam" id="PF00196">
    <property type="entry name" value="GerE"/>
    <property type="match status" value="1"/>
</dbReference>
<feature type="domain" description="HTH luxR-type" evidence="5">
    <location>
        <begin position="148"/>
        <end position="213"/>
    </location>
</feature>
<dbReference type="GO" id="GO:0006355">
    <property type="term" value="P:regulation of DNA-templated transcription"/>
    <property type="evidence" value="ECO:0007669"/>
    <property type="project" value="InterPro"/>
</dbReference>
<dbReference type="InterPro" id="IPR016032">
    <property type="entry name" value="Sig_transdc_resp-reg_C-effctor"/>
</dbReference>
<evidence type="ECO:0000256" key="2">
    <source>
        <dbReference type="ARBA" id="ARBA00023125"/>
    </source>
</evidence>
<dbReference type="CDD" id="cd06170">
    <property type="entry name" value="LuxR_C_like"/>
    <property type="match status" value="1"/>
</dbReference>
<dbReference type="EMBL" id="LXKA01000044">
    <property type="protein sequence ID" value="OAJ65319.1"/>
    <property type="molecule type" value="Genomic_DNA"/>
</dbReference>
<gene>
    <name evidence="7" type="ORF">A6V36_23510</name>
    <name evidence="8" type="ORF">A6V37_15265</name>
</gene>
<evidence type="ECO:0000313" key="8">
    <source>
        <dbReference type="EMBL" id="OAJ65319.1"/>
    </source>
</evidence>
<evidence type="ECO:0000259" key="6">
    <source>
        <dbReference type="PROSITE" id="PS50110"/>
    </source>
</evidence>
<dbReference type="PROSITE" id="PS50110">
    <property type="entry name" value="RESPONSE_REGULATORY"/>
    <property type="match status" value="1"/>
</dbReference>
<dbReference type="SUPFAM" id="SSF52172">
    <property type="entry name" value="CheY-like"/>
    <property type="match status" value="1"/>
</dbReference>
<keyword evidence="2" id="KW-0238">DNA-binding</keyword>
<organism evidence="8 10">
    <name type="scientific">Paraburkholderia ginsengiterrae</name>
    <dbReference type="NCBI Taxonomy" id="1462993"/>
    <lineage>
        <taxon>Bacteria</taxon>
        <taxon>Pseudomonadati</taxon>
        <taxon>Pseudomonadota</taxon>
        <taxon>Betaproteobacteria</taxon>
        <taxon>Burkholderiales</taxon>
        <taxon>Burkholderiaceae</taxon>
        <taxon>Paraburkholderia</taxon>
    </lineage>
</organism>
<dbReference type="STRING" id="1462993.A6V36_23510"/>